<dbReference type="eggNOG" id="COG2177">
    <property type="taxonomic scope" value="Bacteria"/>
</dbReference>
<keyword evidence="1" id="KW-1133">Transmembrane helix</keyword>
<evidence type="ECO:0008006" key="4">
    <source>
        <dbReference type="Google" id="ProtNLM"/>
    </source>
</evidence>
<dbReference type="EMBL" id="CP001016">
    <property type="protein sequence ID" value="ACB94017.1"/>
    <property type="molecule type" value="Genomic_DNA"/>
</dbReference>
<reference evidence="3" key="1">
    <citation type="submission" date="2008-03" db="EMBL/GenBank/DDBJ databases">
        <title>Complete sequence of chromosome of Beijerinckia indica subsp. indica ATCC 9039.</title>
        <authorList>
            <consortium name="US DOE Joint Genome Institute"/>
            <person name="Copeland A."/>
            <person name="Lucas S."/>
            <person name="Lapidus A."/>
            <person name="Glavina del Rio T."/>
            <person name="Dalin E."/>
            <person name="Tice H."/>
            <person name="Bruce D."/>
            <person name="Goodwin L."/>
            <person name="Pitluck S."/>
            <person name="LaButti K."/>
            <person name="Schmutz J."/>
            <person name="Larimer F."/>
            <person name="Land M."/>
            <person name="Hauser L."/>
            <person name="Kyrpides N."/>
            <person name="Mikhailova N."/>
            <person name="Dunfield P.F."/>
            <person name="Dedysh S.N."/>
            <person name="Liesack W."/>
            <person name="Saw J.H."/>
            <person name="Alam M."/>
            <person name="Chen Y."/>
            <person name="Murrell J.C."/>
            <person name="Richardson P."/>
        </authorList>
    </citation>
    <scope>NUCLEOTIDE SEQUENCE [LARGE SCALE GENOMIC DNA]</scope>
    <source>
        <strain evidence="3">ATCC 9039 / DSM 1715 / NCIMB 8712</strain>
    </source>
</reference>
<reference evidence="2 3" key="2">
    <citation type="journal article" date="2010" name="J. Bacteriol.">
        <title>Complete genome sequence of Beijerinckia indica subsp. indica.</title>
        <authorList>
            <person name="Tamas I."/>
            <person name="Dedysh S.N."/>
            <person name="Liesack W."/>
            <person name="Stott M.B."/>
            <person name="Alam M."/>
            <person name="Murrell J.C."/>
            <person name="Dunfield P.F."/>
        </authorList>
    </citation>
    <scope>NUCLEOTIDE SEQUENCE [LARGE SCALE GENOMIC DNA]</scope>
    <source>
        <strain evidence="3">ATCC 9039 / DSM 1715 / NCIMB 8712</strain>
    </source>
</reference>
<sequence length="343" mass="37208">MRFSPRLPLAFSSFLRFREETPPLPRDSTLDEATIEDGAAREAEHRREVSLVPPTSIAGRALVTVIAIMTFLAAIGAGTAVLIADASHEWRGEVSREVTIQVHPTANRDLDADTTAALTLTRATPGVADARAYTKAESESLLQPWLGSGLDLSDLPVPRLIVIALDNGVSLDVAALRQKLTAKIPTASLDDHRLWLERLDGMAQSVVVIAIIFFLLVLAAMSFAIAFATQGAMAENRGIIEVLHFVGAADSYISRQFQYHFLRLGLRGGALGGACAIFLFLFGEVFSSWWKATPAGDQMQLLFGSFSLSLKGYAIIVLISGFIALLTGFVSREIVYRHLRGLN</sequence>
<evidence type="ECO:0000313" key="2">
    <source>
        <dbReference type="EMBL" id="ACB94017.1"/>
    </source>
</evidence>
<dbReference type="STRING" id="395963.Bind_0363"/>
<gene>
    <name evidence="2" type="ordered locus">Bind_0363</name>
</gene>
<evidence type="ECO:0000313" key="3">
    <source>
        <dbReference type="Proteomes" id="UP000001695"/>
    </source>
</evidence>
<dbReference type="AlphaFoldDB" id="B2IDG5"/>
<dbReference type="Proteomes" id="UP000001695">
    <property type="component" value="Chromosome"/>
</dbReference>
<feature type="transmembrane region" description="Helical" evidence="1">
    <location>
        <begin position="264"/>
        <end position="290"/>
    </location>
</feature>
<dbReference type="PANTHER" id="PTHR47755">
    <property type="entry name" value="CELL DIVISION PROTEIN FTSX"/>
    <property type="match status" value="1"/>
</dbReference>
<keyword evidence="1" id="KW-0472">Membrane</keyword>
<dbReference type="KEGG" id="bid:Bind_0363"/>
<dbReference type="GO" id="GO:0051301">
    <property type="term" value="P:cell division"/>
    <property type="evidence" value="ECO:0007669"/>
    <property type="project" value="InterPro"/>
</dbReference>
<keyword evidence="3" id="KW-1185">Reference proteome</keyword>
<feature type="transmembrane region" description="Helical" evidence="1">
    <location>
        <begin position="310"/>
        <end position="330"/>
    </location>
</feature>
<keyword evidence="1" id="KW-0812">Transmembrane</keyword>
<evidence type="ECO:0000256" key="1">
    <source>
        <dbReference type="SAM" id="Phobius"/>
    </source>
</evidence>
<dbReference type="GO" id="GO:0016020">
    <property type="term" value="C:membrane"/>
    <property type="evidence" value="ECO:0007669"/>
    <property type="project" value="InterPro"/>
</dbReference>
<dbReference type="PANTHER" id="PTHR47755:SF1">
    <property type="entry name" value="CELL DIVISION PROTEIN FTSX"/>
    <property type="match status" value="1"/>
</dbReference>
<dbReference type="HOGENOM" id="CLU_067538_0_0_5"/>
<organism evidence="2 3">
    <name type="scientific">Beijerinckia indica subsp. indica (strain ATCC 9039 / DSM 1715 / NCIMB 8712)</name>
    <dbReference type="NCBI Taxonomy" id="395963"/>
    <lineage>
        <taxon>Bacteria</taxon>
        <taxon>Pseudomonadati</taxon>
        <taxon>Pseudomonadota</taxon>
        <taxon>Alphaproteobacteria</taxon>
        <taxon>Hyphomicrobiales</taxon>
        <taxon>Beijerinckiaceae</taxon>
        <taxon>Beijerinckia</taxon>
    </lineage>
</organism>
<feature type="transmembrane region" description="Helical" evidence="1">
    <location>
        <begin position="202"/>
        <end position="227"/>
    </location>
</feature>
<accession>B2IDG5</accession>
<proteinExistence type="predicted"/>
<feature type="transmembrane region" description="Helical" evidence="1">
    <location>
        <begin position="61"/>
        <end position="84"/>
    </location>
</feature>
<dbReference type="GO" id="GO:0032153">
    <property type="term" value="C:cell division site"/>
    <property type="evidence" value="ECO:0007669"/>
    <property type="project" value="TreeGrafter"/>
</dbReference>
<dbReference type="InterPro" id="IPR004513">
    <property type="entry name" value="FtsX"/>
</dbReference>
<name>B2IDG5_BEII9</name>
<protein>
    <recommendedName>
        <fullName evidence="4">Cell division protein FtsX</fullName>
    </recommendedName>
</protein>